<feature type="region of interest" description="Disordered" evidence="1">
    <location>
        <begin position="57"/>
        <end position="83"/>
    </location>
</feature>
<proteinExistence type="predicted"/>
<feature type="compositionally biased region" description="Pro residues" evidence="1">
    <location>
        <begin position="61"/>
        <end position="72"/>
    </location>
</feature>
<protein>
    <submittedName>
        <fullName evidence="2">Uncharacterized protein</fullName>
    </submittedName>
</protein>
<organism evidence="2 3">
    <name type="scientific">Armillaria luteobubalina</name>
    <dbReference type="NCBI Taxonomy" id="153913"/>
    <lineage>
        <taxon>Eukaryota</taxon>
        <taxon>Fungi</taxon>
        <taxon>Dikarya</taxon>
        <taxon>Basidiomycota</taxon>
        <taxon>Agaricomycotina</taxon>
        <taxon>Agaricomycetes</taxon>
        <taxon>Agaricomycetidae</taxon>
        <taxon>Agaricales</taxon>
        <taxon>Marasmiineae</taxon>
        <taxon>Physalacriaceae</taxon>
        <taxon>Armillaria</taxon>
    </lineage>
</organism>
<gene>
    <name evidence="2" type="ORF">EDD18DRAFT_1110974</name>
</gene>
<dbReference type="EMBL" id="JAUEPU010000045">
    <property type="protein sequence ID" value="KAK0486747.1"/>
    <property type="molecule type" value="Genomic_DNA"/>
</dbReference>
<evidence type="ECO:0000313" key="3">
    <source>
        <dbReference type="Proteomes" id="UP001175228"/>
    </source>
</evidence>
<sequence length="120" mass="13370">MCVITILSNLCTKTLWIIRSNHKADVKGTRSEMQCAIQLFVIHCKSQSAAYSKLTLSSMPLRPPHTHPPPQTSPTKGQGRDSNNYSLAENIVYELPTMGAFSWPKRGGKAIDEGHYQIQD</sequence>
<accession>A0AA39UEZ9</accession>
<reference evidence="2" key="1">
    <citation type="submission" date="2023-06" db="EMBL/GenBank/DDBJ databases">
        <authorList>
            <consortium name="Lawrence Berkeley National Laboratory"/>
            <person name="Ahrendt S."/>
            <person name="Sahu N."/>
            <person name="Indic B."/>
            <person name="Wong-Bajracharya J."/>
            <person name="Merenyi Z."/>
            <person name="Ke H.-M."/>
            <person name="Monk M."/>
            <person name="Kocsube S."/>
            <person name="Drula E."/>
            <person name="Lipzen A."/>
            <person name="Balint B."/>
            <person name="Henrissat B."/>
            <person name="Andreopoulos B."/>
            <person name="Martin F.M."/>
            <person name="Harder C.B."/>
            <person name="Rigling D."/>
            <person name="Ford K.L."/>
            <person name="Foster G.D."/>
            <person name="Pangilinan J."/>
            <person name="Papanicolaou A."/>
            <person name="Barry K."/>
            <person name="LaButti K."/>
            <person name="Viragh M."/>
            <person name="Koriabine M."/>
            <person name="Yan M."/>
            <person name="Riley R."/>
            <person name="Champramary S."/>
            <person name="Plett K.L."/>
            <person name="Tsai I.J."/>
            <person name="Slot J."/>
            <person name="Sipos G."/>
            <person name="Plett J."/>
            <person name="Nagy L.G."/>
            <person name="Grigoriev I.V."/>
        </authorList>
    </citation>
    <scope>NUCLEOTIDE SEQUENCE</scope>
    <source>
        <strain evidence="2">HWK02</strain>
    </source>
</reference>
<name>A0AA39UEZ9_9AGAR</name>
<evidence type="ECO:0000256" key="1">
    <source>
        <dbReference type="SAM" id="MobiDB-lite"/>
    </source>
</evidence>
<evidence type="ECO:0000313" key="2">
    <source>
        <dbReference type="EMBL" id="KAK0486747.1"/>
    </source>
</evidence>
<dbReference type="Proteomes" id="UP001175228">
    <property type="component" value="Unassembled WGS sequence"/>
</dbReference>
<comment type="caution">
    <text evidence="2">The sequence shown here is derived from an EMBL/GenBank/DDBJ whole genome shotgun (WGS) entry which is preliminary data.</text>
</comment>
<dbReference type="AlphaFoldDB" id="A0AA39UEZ9"/>
<keyword evidence="3" id="KW-1185">Reference proteome</keyword>